<comment type="similarity">
    <text evidence="4">Belongs to the purine nucleoside phosphorylase YfiH/LACC1 family.</text>
</comment>
<evidence type="ECO:0000256" key="10">
    <source>
        <dbReference type="ARBA" id="ARBA00049893"/>
    </source>
</evidence>
<gene>
    <name evidence="11" type="ORF">RWE15_20600</name>
</gene>
<protein>
    <submittedName>
        <fullName evidence="11">Laccase domain-containing protein</fullName>
    </submittedName>
</protein>
<dbReference type="Gene3D" id="3.60.140.10">
    <property type="entry name" value="CNF1/YfiH-like putative cysteine hydrolases"/>
    <property type="match status" value="1"/>
</dbReference>
<keyword evidence="5" id="KW-0808">Transferase</keyword>
<comment type="catalytic activity">
    <reaction evidence="9">
        <text>adenosine + phosphate = alpha-D-ribose 1-phosphate + adenine</text>
        <dbReference type="Rhea" id="RHEA:27642"/>
        <dbReference type="ChEBI" id="CHEBI:16335"/>
        <dbReference type="ChEBI" id="CHEBI:16708"/>
        <dbReference type="ChEBI" id="CHEBI:43474"/>
        <dbReference type="ChEBI" id="CHEBI:57720"/>
        <dbReference type="EC" id="2.4.2.1"/>
    </reaction>
    <physiologicalReaction direction="left-to-right" evidence="9">
        <dbReference type="Rhea" id="RHEA:27643"/>
    </physiologicalReaction>
</comment>
<proteinExistence type="inferred from homology"/>
<keyword evidence="6" id="KW-0479">Metal-binding</keyword>
<evidence type="ECO:0000256" key="1">
    <source>
        <dbReference type="ARBA" id="ARBA00000553"/>
    </source>
</evidence>
<dbReference type="EMBL" id="JAWDIP010000004">
    <property type="protein sequence ID" value="MDY0396305.1"/>
    <property type="molecule type" value="Genomic_DNA"/>
</dbReference>
<evidence type="ECO:0000256" key="4">
    <source>
        <dbReference type="ARBA" id="ARBA00007353"/>
    </source>
</evidence>
<accession>A0ABU5CAD9</accession>
<evidence type="ECO:0000256" key="6">
    <source>
        <dbReference type="ARBA" id="ARBA00022723"/>
    </source>
</evidence>
<evidence type="ECO:0000256" key="2">
    <source>
        <dbReference type="ARBA" id="ARBA00001947"/>
    </source>
</evidence>
<comment type="catalytic activity">
    <reaction evidence="8">
        <text>adenosine + H2O + H(+) = inosine + NH4(+)</text>
        <dbReference type="Rhea" id="RHEA:24408"/>
        <dbReference type="ChEBI" id="CHEBI:15377"/>
        <dbReference type="ChEBI" id="CHEBI:15378"/>
        <dbReference type="ChEBI" id="CHEBI:16335"/>
        <dbReference type="ChEBI" id="CHEBI:17596"/>
        <dbReference type="ChEBI" id="CHEBI:28938"/>
        <dbReference type="EC" id="3.5.4.4"/>
    </reaction>
    <physiologicalReaction direction="left-to-right" evidence="8">
        <dbReference type="Rhea" id="RHEA:24409"/>
    </physiologicalReaction>
</comment>
<evidence type="ECO:0000256" key="8">
    <source>
        <dbReference type="ARBA" id="ARBA00047989"/>
    </source>
</evidence>
<comment type="cofactor">
    <cofactor evidence="2">
        <name>Zn(2+)</name>
        <dbReference type="ChEBI" id="CHEBI:29105"/>
    </cofactor>
</comment>
<evidence type="ECO:0000256" key="5">
    <source>
        <dbReference type="ARBA" id="ARBA00022679"/>
    </source>
</evidence>
<evidence type="ECO:0000256" key="9">
    <source>
        <dbReference type="ARBA" id="ARBA00048968"/>
    </source>
</evidence>
<comment type="function">
    <text evidence="3">Purine nucleoside enzyme that catalyzes the phosphorolysis of adenosine and inosine nucleosides, yielding D-ribose 1-phosphate and the respective free bases, adenine and hypoxanthine. Also catalyzes the phosphorolysis of S-methyl-5'-thioadenosine into adenine and S-methyl-5-thio-alpha-D-ribose 1-phosphate. Also has adenosine deaminase activity.</text>
</comment>
<dbReference type="Pfam" id="PF02578">
    <property type="entry name" value="Cu-oxidase_4"/>
    <property type="match status" value="1"/>
</dbReference>
<comment type="catalytic activity">
    <reaction evidence="1">
        <text>inosine + phosphate = alpha-D-ribose 1-phosphate + hypoxanthine</text>
        <dbReference type="Rhea" id="RHEA:27646"/>
        <dbReference type="ChEBI" id="CHEBI:17368"/>
        <dbReference type="ChEBI" id="CHEBI:17596"/>
        <dbReference type="ChEBI" id="CHEBI:43474"/>
        <dbReference type="ChEBI" id="CHEBI:57720"/>
        <dbReference type="EC" id="2.4.2.1"/>
    </reaction>
    <physiologicalReaction direction="left-to-right" evidence="1">
        <dbReference type="Rhea" id="RHEA:27647"/>
    </physiologicalReaction>
</comment>
<evidence type="ECO:0000256" key="7">
    <source>
        <dbReference type="ARBA" id="ARBA00022833"/>
    </source>
</evidence>
<keyword evidence="12" id="KW-1185">Reference proteome</keyword>
<keyword evidence="7" id="KW-0862">Zinc</keyword>
<name>A0ABU5CAD9_9BACI</name>
<evidence type="ECO:0000313" key="12">
    <source>
        <dbReference type="Proteomes" id="UP001281447"/>
    </source>
</evidence>
<organism evidence="11 12">
    <name type="scientific">Tigheibacillus halophilus</name>
    <dbReference type="NCBI Taxonomy" id="361280"/>
    <lineage>
        <taxon>Bacteria</taxon>
        <taxon>Bacillati</taxon>
        <taxon>Bacillota</taxon>
        <taxon>Bacilli</taxon>
        <taxon>Bacillales</taxon>
        <taxon>Bacillaceae</taxon>
        <taxon>Tigheibacillus</taxon>
    </lineage>
</organism>
<evidence type="ECO:0000256" key="3">
    <source>
        <dbReference type="ARBA" id="ARBA00003215"/>
    </source>
</evidence>
<comment type="caution">
    <text evidence="11">The sequence shown here is derived from an EMBL/GenBank/DDBJ whole genome shotgun (WGS) entry which is preliminary data.</text>
</comment>
<sequence>MSEPLQLNGNTLHIEKWEKKLPGLTAGFTSRCQGVSSLPFDSWNMGLHVGDKTADVLENRQRLADKVRMPLESFVAGEQVHGTEIKKNRTR</sequence>
<reference evidence="11 12" key="1">
    <citation type="submission" date="2023-10" db="EMBL/GenBank/DDBJ databases">
        <title>Virgibacillus halophilus 5B73C genome.</title>
        <authorList>
            <person name="Miliotis G."/>
            <person name="Sengupta P."/>
            <person name="Hameed A."/>
            <person name="Chuvochina M."/>
            <person name="Mcdonagh F."/>
            <person name="Simpson A.C."/>
            <person name="Singh N.K."/>
            <person name="Rekha P.D."/>
            <person name="Raman K."/>
            <person name="Hugenholtz P."/>
            <person name="Venkateswaran K."/>
        </authorList>
    </citation>
    <scope>NUCLEOTIDE SEQUENCE [LARGE SCALE GENOMIC DNA]</scope>
    <source>
        <strain evidence="11 12">5B73C</strain>
    </source>
</reference>
<dbReference type="InterPro" id="IPR038371">
    <property type="entry name" value="Cu_polyphenol_OxRdtase_sf"/>
</dbReference>
<dbReference type="InterPro" id="IPR003730">
    <property type="entry name" value="Cu_polyphenol_OxRdtase"/>
</dbReference>
<evidence type="ECO:0000313" key="11">
    <source>
        <dbReference type="EMBL" id="MDY0396305.1"/>
    </source>
</evidence>
<comment type="catalytic activity">
    <reaction evidence="10">
        <text>S-methyl-5'-thioadenosine + phosphate = 5-(methylsulfanyl)-alpha-D-ribose 1-phosphate + adenine</text>
        <dbReference type="Rhea" id="RHEA:11852"/>
        <dbReference type="ChEBI" id="CHEBI:16708"/>
        <dbReference type="ChEBI" id="CHEBI:17509"/>
        <dbReference type="ChEBI" id="CHEBI:43474"/>
        <dbReference type="ChEBI" id="CHEBI:58533"/>
        <dbReference type="EC" id="2.4.2.28"/>
    </reaction>
    <physiologicalReaction direction="left-to-right" evidence="10">
        <dbReference type="Rhea" id="RHEA:11853"/>
    </physiologicalReaction>
</comment>
<dbReference type="InterPro" id="IPR011324">
    <property type="entry name" value="Cytotoxic_necrot_fac-like_cat"/>
</dbReference>
<dbReference type="Proteomes" id="UP001281447">
    <property type="component" value="Unassembled WGS sequence"/>
</dbReference>
<dbReference type="SUPFAM" id="SSF64438">
    <property type="entry name" value="CNF1/YfiH-like putative cysteine hydrolases"/>
    <property type="match status" value="1"/>
</dbReference>